<evidence type="ECO:0000313" key="3">
    <source>
        <dbReference type="EMBL" id="SFA79650.1"/>
    </source>
</evidence>
<sequence>MLTAIRSGVFSPDDPGRYAGLVDGLLHHDNFMVCADFEAYWQAQREVEARWRTPQHWWHSAVLNTARTGWFSSDRTIREYAREIWRLPE</sequence>
<protein>
    <recommendedName>
        <fullName evidence="2">Alpha-1,4 glucan phosphorylase</fullName>
        <ecNumber evidence="2">2.4.1.1</ecNumber>
    </recommendedName>
</protein>
<comment type="cofactor">
    <cofactor evidence="2">
        <name>pyridoxal 5'-phosphate</name>
        <dbReference type="ChEBI" id="CHEBI:597326"/>
    </cofactor>
</comment>
<keyword evidence="2" id="KW-0808">Transferase</keyword>
<comment type="function">
    <text evidence="2">Allosteric enzyme that catalyzes the rate-limiting step in glycogen catabolism, the phosphorolytic cleavage of glycogen to produce glucose-1-phosphate, and plays a central role in maintaining cellular and organismal glucose homeostasis.</text>
</comment>
<reference evidence="3 4" key="1">
    <citation type="submission" date="2016-10" db="EMBL/GenBank/DDBJ databases">
        <authorList>
            <person name="Varghese N."/>
            <person name="Submissions S."/>
        </authorList>
    </citation>
    <scope>NUCLEOTIDE SEQUENCE [LARGE SCALE GENOMIC DNA]</scope>
    <source>
        <strain evidence="3 4">DSM 282</strain>
    </source>
</reference>
<evidence type="ECO:0000256" key="2">
    <source>
        <dbReference type="RuleBase" id="RU000587"/>
    </source>
</evidence>
<dbReference type="Gene3D" id="3.40.50.2000">
    <property type="entry name" value="Glycogen Phosphorylase B"/>
    <property type="match status" value="1"/>
</dbReference>
<dbReference type="SUPFAM" id="SSF53756">
    <property type="entry name" value="UDP-Glycosyltransferase/glycogen phosphorylase"/>
    <property type="match status" value="1"/>
</dbReference>
<name>A0A1I0VUR7_9GAMM</name>
<dbReference type="InterPro" id="IPR000811">
    <property type="entry name" value="Glyco_trans_35"/>
</dbReference>
<dbReference type="EMBL" id="FOKJ01000003">
    <property type="protein sequence ID" value="SFA79650.1"/>
    <property type="molecule type" value="Genomic_DNA"/>
</dbReference>
<evidence type="ECO:0000256" key="1">
    <source>
        <dbReference type="ARBA" id="ARBA00006047"/>
    </source>
</evidence>
<organism evidence="3 4">
    <name type="scientific">Azotobacter beijerinckii</name>
    <dbReference type="NCBI Taxonomy" id="170623"/>
    <lineage>
        <taxon>Bacteria</taxon>
        <taxon>Pseudomonadati</taxon>
        <taxon>Pseudomonadota</taxon>
        <taxon>Gammaproteobacteria</taxon>
        <taxon>Pseudomonadales</taxon>
        <taxon>Pseudomonadaceae</taxon>
        <taxon>Azotobacter</taxon>
    </lineage>
</organism>
<proteinExistence type="inferred from homology"/>
<comment type="caution">
    <text evidence="3">The sequence shown here is derived from an EMBL/GenBank/DDBJ whole genome shotgun (WGS) entry which is preliminary data.</text>
</comment>
<dbReference type="PANTHER" id="PTHR11468:SF3">
    <property type="entry name" value="GLYCOGEN PHOSPHORYLASE, LIVER FORM"/>
    <property type="match status" value="1"/>
</dbReference>
<keyword evidence="2" id="KW-0328">Glycosyltransferase</keyword>
<comment type="similarity">
    <text evidence="1 2">Belongs to the glycogen phosphorylase family.</text>
</comment>
<dbReference type="Pfam" id="PF00343">
    <property type="entry name" value="Phosphorylase"/>
    <property type="match status" value="1"/>
</dbReference>
<comment type="catalytic activity">
    <reaction evidence="2">
        <text>[(1-&gt;4)-alpha-D-glucosyl](n) + phosphate = [(1-&gt;4)-alpha-D-glucosyl](n-1) + alpha-D-glucose 1-phosphate</text>
        <dbReference type="Rhea" id="RHEA:41732"/>
        <dbReference type="Rhea" id="RHEA-COMP:9584"/>
        <dbReference type="Rhea" id="RHEA-COMP:9586"/>
        <dbReference type="ChEBI" id="CHEBI:15444"/>
        <dbReference type="ChEBI" id="CHEBI:43474"/>
        <dbReference type="ChEBI" id="CHEBI:58601"/>
        <dbReference type="EC" id="2.4.1.1"/>
    </reaction>
</comment>
<keyword evidence="2" id="KW-0119">Carbohydrate metabolism</keyword>
<dbReference type="PANTHER" id="PTHR11468">
    <property type="entry name" value="GLYCOGEN PHOSPHORYLASE"/>
    <property type="match status" value="1"/>
</dbReference>
<accession>A0A1I0VUR7</accession>
<dbReference type="Proteomes" id="UP000198861">
    <property type="component" value="Unassembled WGS sequence"/>
</dbReference>
<evidence type="ECO:0000313" key="4">
    <source>
        <dbReference type="Proteomes" id="UP000198861"/>
    </source>
</evidence>
<keyword evidence="2" id="KW-0663">Pyridoxal phosphate</keyword>
<keyword evidence="4" id="KW-1185">Reference proteome</keyword>
<gene>
    <name evidence="3" type="ORF">SAMN04244571_00384</name>
</gene>
<dbReference type="EC" id="2.4.1.1" evidence="2"/>